<dbReference type="EMBL" id="JAQGDS010000001">
    <property type="protein sequence ID" value="KAJ6264247.1"/>
    <property type="molecule type" value="Genomic_DNA"/>
</dbReference>
<reference evidence="2" key="1">
    <citation type="submission" date="2023-01" db="EMBL/GenBank/DDBJ databases">
        <title>The chitinases involved in constricting ring structure development in the nematode-trapping fungus Drechslerella dactyloides.</title>
        <authorList>
            <person name="Wang R."/>
            <person name="Zhang L."/>
            <person name="Tang P."/>
            <person name="Li S."/>
            <person name="Liang L."/>
        </authorList>
    </citation>
    <scope>NUCLEOTIDE SEQUENCE</scope>
    <source>
        <strain evidence="2">YMF1.00031</strain>
    </source>
</reference>
<dbReference type="AlphaFoldDB" id="A0AAD6NN11"/>
<proteinExistence type="predicted"/>
<accession>A0AAD6NN11</accession>
<evidence type="ECO:0000313" key="3">
    <source>
        <dbReference type="Proteomes" id="UP001221413"/>
    </source>
</evidence>
<dbReference type="Proteomes" id="UP001221413">
    <property type="component" value="Unassembled WGS sequence"/>
</dbReference>
<feature type="region of interest" description="Disordered" evidence="1">
    <location>
        <begin position="33"/>
        <end position="73"/>
    </location>
</feature>
<comment type="caution">
    <text evidence="2">The sequence shown here is derived from an EMBL/GenBank/DDBJ whole genome shotgun (WGS) entry which is preliminary data.</text>
</comment>
<keyword evidence="3" id="KW-1185">Reference proteome</keyword>
<evidence type="ECO:0000313" key="2">
    <source>
        <dbReference type="EMBL" id="KAJ6264247.1"/>
    </source>
</evidence>
<organism evidence="2 3">
    <name type="scientific">Drechslerella dactyloides</name>
    <name type="common">Nematode-trapping fungus</name>
    <name type="synonym">Arthrobotrys dactyloides</name>
    <dbReference type="NCBI Taxonomy" id="74499"/>
    <lineage>
        <taxon>Eukaryota</taxon>
        <taxon>Fungi</taxon>
        <taxon>Dikarya</taxon>
        <taxon>Ascomycota</taxon>
        <taxon>Pezizomycotina</taxon>
        <taxon>Orbiliomycetes</taxon>
        <taxon>Orbiliales</taxon>
        <taxon>Orbiliaceae</taxon>
        <taxon>Drechslerella</taxon>
    </lineage>
</organism>
<name>A0AAD6NN11_DREDA</name>
<evidence type="ECO:0000256" key="1">
    <source>
        <dbReference type="SAM" id="MobiDB-lite"/>
    </source>
</evidence>
<sequence length="73" mass="8257">MMEKGSLKTDEADWLAVGDVVDDGCFENEWTAEDYSSTRKPQRATKERRFEKEGTSDCSTSERTKAKESGSKE</sequence>
<feature type="compositionally biased region" description="Basic and acidic residues" evidence="1">
    <location>
        <begin position="44"/>
        <end position="73"/>
    </location>
</feature>
<protein>
    <submittedName>
        <fullName evidence="2">Uncharacterized protein</fullName>
    </submittedName>
</protein>
<gene>
    <name evidence="2" type="ORF">Dda_0391</name>
</gene>